<keyword evidence="12" id="KW-1185">Reference proteome</keyword>
<feature type="domain" description="Kinesin motor" evidence="10">
    <location>
        <begin position="619"/>
        <end position="946"/>
    </location>
</feature>
<feature type="region of interest" description="Disordered" evidence="9">
    <location>
        <begin position="72"/>
        <end position="93"/>
    </location>
</feature>
<comment type="caution">
    <text evidence="11">The sequence shown here is derived from an EMBL/GenBank/DDBJ whole genome shotgun (WGS) entry which is preliminary data.</text>
</comment>
<sequence length="956" mass="107509">MDKENTPRLPVMSGKRALTSSSDGELPQPAQKKMRKQEQEPPQKLKLATSVVPPRRPVVLKATVKQIRPTGAATVAGTPSRATISTGASRRPGWDLKGKISDMETKVQNYQTRIKSVNQENECLKASVSKAQKRTAEIEEENNRLKKRLGQCEEELVTLVTIKGDLEKTTEERDGLKKDFKKLTEEHKVLEGLRDLLESELRNVQTQLSIQTSALSRCQDSLKESQEMVQNLEETVAHQREDLHLGEMERRKLHNTIQELKGNIRVFCRVRPLLSGNSDILHIQLPANDNKALTLAKMEESHTGRTVDTQKSYNFSFDRVFGPRSSQTITPFFSLKFQTASREVLAPEFVFNYPVFAIKEELKNFNGQGGKRALTSSSDGELPQPAQKKMRKQEQEPPQKLKLATSVVPPRRPVVLKATVKQIRPTGAATVAGAPSRATISTGASRRPGWDLKGKISDLETKVQNYQTRIKSVNQENECLKASVSKAQKRTAEIEEENNRLKKRLGQCEEELVTLVTIKGDLEKTTEERDGLKKDFKKLTEEHKVLEGLRDHLESELRNVQTQLSIQTSALSRCQDSLKESQEMVQNLEETVAHQREDLHLGEMERRKLHNTIQELKGNIRVFCRVRPLLSGKSDILHIQLPANDNKALTLAKMEESHTGRTVDTQKSYNFSFDRVFGPRSSQSEVFEEISLLVQSALDGYNVCCFAYGQTGSGKTFTMEGGEEGDKWGVIPRAVRQIFKSAKGLGEQGWQYSFTASFVEIYNETLRDLLYRGNPKKRPEHEIRKNPNNEITVTNLTYQKVTNEDEVHNLIMLANQNRSTARTGMNDHSSRSHSRGKTQTETQSATMLCLVDLAGSERVQKSQSQGERFKEMTAINSSLTNLGIVIAALANKDSFVPYRNSKLTYLLPNCLGGNSKTLMFVNVSPEEESFGESLNSLRFASKVNDCVIATVSANKK</sequence>
<feature type="coiled-coil region" evidence="8">
    <location>
        <begin position="456"/>
        <end position="598"/>
    </location>
</feature>
<dbReference type="GO" id="GO:0008017">
    <property type="term" value="F:microtubule binding"/>
    <property type="evidence" value="ECO:0007669"/>
    <property type="project" value="InterPro"/>
</dbReference>
<evidence type="ECO:0000256" key="3">
    <source>
        <dbReference type="ARBA" id="ARBA00022741"/>
    </source>
</evidence>
<feature type="region of interest" description="Disordered" evidence="9">
    <location>
        <begin position="819"/>
        <end position="841"/>
    </location>
</feature>
<dbReference type="GO" id="GO:0003777">
    <property type="term" value="F:microtubule motor activity"/>
    <property type="evidence" value="ECO:0007669"/>
    <property type="project" value="InterPro"/>
</dbReference>
<protein>
    <recommendedName>
        <fullName evidence="10">Kinesin motor domain-containing protein</fullName>
    </recommendedName>
</protein>
<feature type="region of interest" description="Disordered" evidence="9">
    <location>
        <begin position="1"/>
        <end position="50"/>
    </location>
</feature>
<feature type="region of interest" description="Disordered" evidence="9">
    <location>
        <begin position="368"/>
        <end position="401"/>
    </location>
</feature>
<evidence type="ECO:0000256" key="2">
    <source>
        <dbReference type="ARBA" id="ARBA00022701"/>
    </source>
</evidence>
<dbReference type="GO" id="GO:0048731">
    <property type="term" value="P:system development"/>
    <property type="evidence" value="ECO:0007669"/>
    <property type="project" value="UniProtKB-ARBA"/>
</dbReference>
<dbReference type="Proteomes" id="UP000316079">
    <property type="component" value="Unassembled WGS sequence"/>
</dbReference>
<dbReference type="EMBL" id="SRMA01025428">
    <property type="protein sequence ID" value="TRY94787.1"/>
    <property type="molecule type" value="Genomic_DNA"/>
</dbReference>
<evidence type="ECO:0000313" key="12">
    <source>
        <dbReference type="Proteomes" id="UP000316079"/>
    </source>
</evidence>
<feature type="binding site" evidence="7">
    <location>
        <begin position="709"/>
        <end position="716"/>
    </location>
    <ligand>
        <name>ATP</name>
        <dbReference type="ChEBI" id="CHEBI:30616"/>
    </ligand>
</feature>
<dbReference type="PANTHER" id="PTHR47972:SF45">
    <property type="entry name" value="PROTEIN CLARET SEGREGATIONAL"/>
    <property type="match status" value="1"/>
</dbReference>
<keyword evidence="5 7" id="KW-0505">Motor protein</keyword>
<keyword evidence="8" id="KW-0175">Coiled coil</keyword>
<name>A0A553QXV3_9TELE</name>
<evidence type="ECO:0000256" key="7">
    <source>
        <dbReference type="PROSITE-ProRule" id="PRU00283"/>
    </source>
</evidence>
<dbReference type="InterPro" id="IPR001752">
    <property type="entry name" value="Kinesin_motor_dom"/>
</dbReference>
<dbReference type="CDD" id="cd01366">
    <property type="entry name" value="KISc_C_terminal"/>
    <property type="match status" value="1"/>
</dbReference>
<keyword evidence="3 7" id="KW-0547">Nucleotide-binding</keyword>
<proteinExistence type="inferred from homology"/>
<evidence type="ECO:0000256" key="9">
    <source>
        <dbReference type="SAM" id="MobiDB-lite"/>
    </source>
</evidence>
<feature type="coiled-coil region" evidence="8">
    <location>
        <begin position="100"/>
        <end position="242"/>
    </location>
</feature>
<keyword evidence="4 7" id="KW-0067">ATP-binding</keyword>
<accession>A0A553QXV3</accession>
<evidence type="ECO:0000313" key="11">
    <source>
        <dbReference type="EMBL" id="TRY94787.1"/>
    </source>
</evidence>
<dbReference type="Pfam" id="PF16796">
    <property type="entry name" value="Microtub_bd"/>
    <property type="match status" value="1"/>
</dbReference>
<dbReference type="OrthoDB" id="3176171at2759"/>
<reference evidence="11 12" key="1">
    <citation type="journal article" date="2019" name="Sci. Data">
        <title>Hybrid genome assembly and annotation of Danionella translucida.</title>
        <authorList>
            <person name="Kadobianskyi M."/>
            <person name="Schulze L."/>
            <person name="Schuelke M."/>
            <person name="Judkewitz B."/>
        </authorList>
    </citation>
    <scope>NUCLEOTIDE SEQUENCE [LARGE SCALE GENOMIC DNA]</scope>
    <source>
        <strain evidence="11 12">Bolton</strain>
    </source>
</reference>
<evidence type="ECO:0000256" key="4">
    <source>
        <dbReference type="ARBA" id="ARBA00022840"/>
    </source>
</evidence>
<comment type="subcellular location">
    <subcellularLocation>
        <location evidence="1">Cytoplasm</location>
        <location evidence="1">Cytoskeleton</location>
    </subcellularLocation>
</comment>
<dbReference type="SUPFAM" id="SSF52540">
    <property type="entry name" value="P-loop containing nucleoside triphosphate hydrolases"/>
    <property type="match status" value="2"/>
</dbReference>
<evidence type="ECO:0000259" key="10">
    <source>
        <dbReference type="PROSITE" id="PS50067"/>
    </source>
</evidence>
<dbReference type="InterPro" id="IPR027640">
    <property type="entry name" value="Kinesin-like_fam"/>
</dbReference>
<dbReference type="GO" id="GO:0005874">
    <property type="term" value="C:microtubule"/>
    <property type="evidence" value="ECO:0007669"/>
    <property type="project" value="UniProtKB-KW"/>
</dbReference>
<dbReference type="SUPFAM" id="SSF57997">
    <property type="entry name" value="Tropomyosin"/>
    <property type="match status" value="2"/>
</dbReference>
<dbReference type="InterPro" id="IPR036961">
    <property type="entry name" value="Kinesin_motor_dom_sf"/>
</dbReference>
<dbReference type="SMART" id="SM00129">
    <property type="entry name" value="KISc"/>
    <property type="match status" value="1"/>
</dbReference>
<evidence type="ECO:0000256" key="5">
    <source>
        <dbReference type="ARBA" id="ARBA00023175"/>
    </source>
</evidence>
<evidence type="ECO:0000256" key="6">
    <source>
        <dbReference type="ARBA" id="ARBA00023212"/>
    </source>
</evidence>
<dbReference type="PROSITE" id="PS50067">
    <property type="entry name" value="KINESIN_MOTOR_2"/>
    <property type="match status" value="1"/>
</dbReference>
<dbReference type="InterPro" id="IPR031852">
    <property type="entry name" value="Vik1/Cik1_MT-bd"/>
</dbReference>
<keyword evidence="6" id="KW-0206">Cytoskeleton</keyword>
<dbReference type="InterPro" id="IPR027417">
    <property type="entry name" value="P-loop_NTPase"/>
</dbReference>
<dbReference type="PANTHER" id="PTHR47972">
    <property type="entry name" value="KINESIN-LIKE PROTEIN KLP-3"/>
    <property type="match status" value="1"/>
</dbReference>
<comment type="similarity">
    <text evidence="7">Belongs to the TRAFAC class myosin-kinesin ATPase superfamily. Kinesin family.</text>
</comment>
<evidence type="ECO:0000256" key="1">
    <source>
        <dbReference type="ARBA" id="ARBA00004245"/>
    </source>
</evidence>
<evidence type="ECO:0000256" key="8">
    <source>
        <dbReference type="SAM" id="Coils"/>
    </source>
</evidence>
<gene>
    <name evidence="11" type="ORF">DNTS_035658</name>
</gene>
<organism evidence="11 12">
    <name type="scientific">Danionella cerebrum</name>
    <dbReference type="NCBI Taxonomy" id="2873325"/>
    <lineage>
        <taxon>Eukaryota</taxon>
        <taxon>Metazoa</taxon>
        <taxon>Chordata</taxon>
        <taxon>Craniata</taxon>
        <taxon>Vertebrata</taxon>
        <taxon>Euteleostomi</taxon>
        <taxon>Actinopterygii</taxon>
        <taxon>Neopterygii</taxon>
        <taxon>Teleostei</taxon>
        <taxon>Ostariophysi</taxon>
        <taxon>Cypriniformes</taxon>
        <taxon>Danionidae</taxon>
        <taxon>Danioninae</taxon>
        <taxon>Danionella</taxon>
    </lineage>
</organism>
<dbReference type="AlphaFoldDB" id="A0A553QXV3"/>
<dbReference type="Gene3D" id="3.40.850.10">
    <property type="entry name" value="Kinesin motor domain"/>
    <property type="match status" value="2"/>
</dbReference>
<keyword evidence="2" id="KW-0493">Microtubule</keyword>
<keyword evidence="6" id="KW-0963">Cytoplasm</keyword>
<dbReference type="GO" id="GO:0005524">
    <property type="term" value="F:ATP binding"/>
    <property type="evidence" value="ECO:0007669"/>
    <property type="project" value="UniProtKB-UniRule"/>
</dbReference>
<dbReference type="Pfam" id="PF00225">
    <property type="entry name" value="Kinesin"/>
    <property type="match status" value="1"/>
</dbReference>
<dbReference type="PRINTS" id="PR00380">
    <property type="entry name" value="KINESINHEAVY"/>
</dbReference>
<dbReference type="GO" id="GO:0007018">
    <property type="term" value="P:microtubule-based movement"/>
    <property type="evidence" value="ECO:0007669"/>
    <property type="project" value="InterPro"/>
</dbReference>
<dbReference type="Gene3D" id="1.20.5.340">
    <property type="match status" value="2"/>
</dbReference>